<proteinExistence type="predicted"/>
<accession>A0ABQ9YPZ6</accession>
<keyword evidence="2" id="KW-1185">Reference proteome</keyword>
<name>A0ABQ9YPZ6_9CRUS</name>
<dbReference type="Proteomes" id="UP001234178">
    <property type="component" value="Unassembled WGS sequence"/>
</dbReference>
<evidence type="ECO:0000313" key="2">
    <source>
        <dbReference type="Proteomes" id="UP001234178"/>
    </source>
</evidence>
<organism evidence="1 2">
    <name type="scientific">Daphnia magna</name>
    <dbReference type="NCBI Taxonomy" id="35525"/>
    <lineage>
        <taxon>Eukaryota</taxon>
        <taxon>Metazoa</taxon>
        <taxon>Ecdysozoa</taxon>
        <taxon>Arthropoda</taxon>
        <taxon>Crustacea</taxon>
        <taxon>Branchiopoda</taxon>
        <taxon>Diplostraca</taxon>
        <taxon>Cladocera</taxon>
        <taxon>Anomopoda</taxon>
        <taxon>Daphniidae</taxon>
        <taxon>Daphnia</taxon>
    </lineage>
</organism>
<comment type="caution">
    <text evidence="1">The sequence shown here is derived from an EMBL/GenBank/DDBJ whole genome shotgun (WGS) entry which is preliminary data.</text>
</comment>
<dbReference type="EMBL" id="JAOYFB010000001">
    <property type="protein sequence ID" value="KAK4002688.1"/>
    <property type="molecule type" value="Genomic_DNA"/>
</dbReference>
<sequence length="100" mass="11237">MEWSLLLNSELKEVEPCCSNLNTILSSSHSQYSQRDVSVPPNHVSVDKLNHQANRIDGCYHLELLCQQLLTSPYSSQCTIHFPVLINSTQPSPNTELSEP</sequence>
<gene>
    <name evidence="1" type="ORF">OUZ56_004498</name>
</gene>
<reference evidence="1 2" key="1">
    <citation type="journal article" date="2023" name="Nucleic Acids Res.">
        <title>The hologenome of Daphnia magna reveals possible DNA methylation and microbiome-mediated evolution of the host genome.</title>
        <authorList>
            <person name="Chaturvedi A."/>
            <person name="Li X."/>
            <person name="Dhandapani V."/>
            <person name="Marshall H."/>
            <person name="Kissane S."/>
            <person name="Cuenca-Cambronero M."/>
            <person name="Asole G."/>
            <person name="Calvet F."/>
            <person name="Ruiz-Romero M."/>
            <person name="Marangio P."/>
            <person name="Guigo R."/>
            <person name="Rago D."/>
            <person name="Mirbahai L."/>
            <person name="Eastwood N."/>
            <person name="Colbourne J.K."/>
            <person name="Zhou J."/>
            <person name="Mallon E."/>
            <person name="Orsini L."/>
        </authorList>
    </citation>
    <scope>NUCLEOTIDE SEQUENCE [LARGE SCALE GENOMIC DNA]</scope>
    <source>
        <strain evidence="1">LRV0_1</strain>
    </source>
</reference>
<evidence type="ECO:0000313" key="1">
    <source>
        <dbReference type="EMBL" id="KAK4002688.1"/>
    </source>
</evidence>
<protein>
    <submittedName>
        <fullName evidence="1">Uncharacterized protein</fullName>
    </submittedName>
</protein>